<dbReference type="AlphaFoldDB" id="A0A395NSL5"/>
<organism evidence="4 5">
    <name type="scientific">Trichoderma arundinaceum</name>
    <dbReference type="NCBI Taxonomy" id="490622"/>
    <lineage>
        <taxon>Eukaryota</taxon>
        <taxon>Fungi</taxon>
        <taxon>Dikarya</taxon>
        <taxon>Ascomycota</taxon>
        <taxon>Pezizomycotina</taxon>
        <taxon>Sordariomycetes</taxon>
        <taxon>Hypocreomycetidae</taxon>
        <taxon>Hypocreales</taxon>
        <taxon>Hypocreaceae</taxon>
        <taxon>Trichoderma</taxon>
    </lineage>
</organism>
<proteinExistence type="predicted"/>
<feature type="repeat" description="WD" evidence="3">
    <location>
        <begin position="323"/>
        <end position="354"/>
    </location>
</feature>
<dbReference type="InterPro" id="IPR050505">
    <property type="entry name" value="WDR55/POC1"/>
</dbReference>
<reference evidence="4 5" key="1">
    <citation type="journal article" date="2018" name="PLoS Pathog.">
        <title>Evolution of structural diversity of trichothecenes, a family of toxins produced by plant pathogenic and entomopathogenic fungi.</title>
        <authorList>
            <person name="Proctor R.H."/>
            <person name="McCormick S.P."/>
            <person name="Kim H.S."/>
            <person name="Cardoza R.E."/>
            <person name="Stanley A.M."/>
            <person name="Lindo L."/>
            <person name="Kelly A."/>
            <person name="Brown D.W."/>
            <person name="Lee T."/>
            <person name="Vaughan M.M."/>
            <person name="Alexander N.J."/>
            <person name="Busman M."/>
            <person name="Gutierrez S."/>
        </authorList>
    </citation>
    <scope>NUCLEOTIDE SEQUENCE [LARGE SCALE GENOMIC DNA]</scope>
    <source>
        <strain evidence="4 5">IBT 40837</strain>
    </source>
</reference>
<dbReference type="OrthoDB" id="194358at2759"/>
<dbReference type="PROSITE" id="PS50082">
    <property type="entry name" value="WD_REPEATS_2"/>
    <property type="match status" value="1"/>
</dbReference>
<sequence>MVPRSSTAHTSSGLVLLDDWIVDLVKLVGKFGAALVTEPGVISIPALCPVKLVLHRHYYDRSLSNLEITSTIDAFWNDGLGRLVPPGDVQAWKIAFTGNYLAVLASTGVVHIWDSSNFTELGKVSHGEPVTAMVLSSSGLKVATYGLKTTKLWSVDGGNLLPSTVNPPYARAIANHFAESDRKLLIGGNDNIVRHISCDNFERGWQILNPALLNEAGTVYGVIFNSPICLSVNGDGSLVGASYRGAPLSVWRLADARCLNRCRRAKTFQSKYGQNSANWFAVDKFTWNPITNHILGIYRDGCIFKWHPLTEENVEAHAAADEIAVSPNGKVFATSSSNGSVHVWSFAHFSVIYKLSSEDLVIGLTFSPGSDRFYDIRCGSINVWEPSTPTHFLGRGKDEESNRGEDQSDFTLFGYSESQVNHFKAITA</sequence>
<dbReference type="EMBL" id="PXOA01000186">
    <property type="protein sequence ID" value="RFU78968.1"/>
    <property type="molecule type" value="Genomic_DNA"/>
</dbReference>
<dbReference type="STRING" id="490622.A0A395NSL5"/>
<evidence type="ECO:0000256" key="1">
    <source>
        <dbReference type="ARBA" id="ARBA00022574"/>
    </source>
</evidence>
<evidence type="ECO:0000313" key="5">
    <source>
        <dbReference type="Proteomes" id="UP000266272"/>
    </source>
</evidence>
<dbReference type="Proteomes" id="UP000266272">
    <property type="component" value="Unassembled WGS sequence"/>
</dbReference>
<dbReference type="Gene3D" id="2.130.10.10">
    <property type="entry name" value="YVTN repeat-like/Quinoprotein amine dehydrogenase"/>
    <property type="match status" value="2"/>
</dbReference>
<dbReference type="SUPFAM" id="SSF50978">
    <property type="entry name" value="WD40 repeat-like"/>
    <property type="match status" value="1"/>
</dbReference>
<keyword evidence="2" id="KW-0677">Repeat</keyword>
<name>A0A395NSL5_TRIAR</name>
<evidence type="ECO:0000313" key="4">
    <source>
        <dbReference type="EMBL" id="RFU78968.1"/>
    </source>
</evidence>
<dbReference type="PANTHER" id="PTHR44019:SF8">
    <property type="entry name" value="POC1 CENTRIOLAR PROTEIN HOMOLOG"/>
    <property type="match status" value="1"/>
</dbReference>
<keyword evidence="5" id="KW-1185">Reference proteome</keyword>
<dbReference type="InterPro" id="IPR001680">
    <property type="entry name" value="WD40_rpt"/>
</dbReference>
<gene>
    <name evidence="4" type="ORF">TARUN_3272</name>
</gene>
<evidence type="ECO:0000256" key="2">
    <source>
        <dbReference type="ARBA" id="ARBA00022737"/>
    </source>
</evidence>
<comment type="caution">
    <text evidence="4">The sequence shown here is derived from an EMBL/GenBank/DDBJ whole genome shotgun (WGS) entry which is preliminary data.</text>
</comment>
<accession>A0A395NSL5</accession>
<dbReference type="SMART" id="SM00320">
    <property type="entry name" value="WD40"/>
    <property type="match status" value="3"/>
</dbReference>
<evidence type="ECO:0000256" key="3">
    <source>
        <dbReference type="PROSITE-ProRule" id="PRU00221"/>
    </source>
</evidence>
<protein>
    <submittedName>
        <fullName evidence="4">Wd40 repeat-containing</fullName>
    </submittedName>
</protein>
<dbReference type="PANTHER" id="PTHR44019">
    <property type="entry name" value="WD REPEAT-CONTAINING PROTEIN 55"/>
    <property type="match status" value="1"/>
</dbReference>
<dbReference type="InterPro" id="IPR036322">
    <property type="entry name" value="WD40_repeat_dom_sf"/>
</dbReference>
<keyword evidence="1 3" id="KW-0853">WD repeat</keyword>
<dbReference type="InterPro" id="IPR015943">
    <property type="entry name" value="WD40/YVTN_repeat-like_dom_sf"/>
</dbReference>